<protein>
    <submittedName>
        <fullName evidence="1">Uncharacterized protein</fullName>
    </submittedName>
</protein>
<dbReference type="Proteomes" id="UP000292957">
    <property type="component" value="Unassembled WGS sequence"/>
</dbReference>
<reference evidence="1" key="1">
    <citation type="submission" date="2019-01" db="EMBL/GenBank/DDBJ databases">
        <title>Draft genome sequences of three monokaryotic isolates of the white-rot basidiomycete fungus Dichomitus squalens.</title>
        <authorList>
            <consortium name="DOE Joint Genome Institute"/>
            <person name="Lopez S.C."/>
            <person name="Andreopoulos B."/>
            <person name="Pangilinan J."/>
            <person name="Lipzen A."/>
            <person name="Riley R."/>
            <person name="Ahrendt S."/>
            <person name="Ng V."/>
            <person name="Barry K."/>
            <person name="Daum C."/>
            <person name="Grigoriev I.V."/>
            <person name="Hilden K.S."/>
            <person name="Makela M.R."/>
            <person name="de Vries R.P."/>
        </authorList>
    </citation>
    <scope>NUCLEOTIDE SEQUENCE [LARGE SCALE GENOMIC DNA]</scope>
    <source>
        <strain evidence="1">OM18370.1</strain>
    </source>
</reference>
<dbReference type="AlphaFoldDB" id="A0A4Q9MVC1"/>
<organism evidence="1">
    <name type="scientific">Dichomitus squalens</name>
    <dbReference type="NCBI Taxonomy" id="114155"/>
    <lineage>
        <taxon>Eukaryota</taxon>
        <taxon>Fungi</taxon>
        <taxon>Dikarya</taxon>
        <taxon>Basidiomycota</taxon>
        <taxon>Agaricomycotina</taxon>
        <taxon>Agaricomycetes</taxon>
        <taxon>Polyporales</taxon>
        <taxon>Polyporaceae</taxon>
        <taxon>Dichomitus</taxon>
    </lineage>
</organism>
<evidence type="ECO:0000313" key="1">
    <source>
        <dbReference type="EMBL" id="TBU31859.1"/>
    </source>
</evidence>
<name>A0A4Q9MVC1_9APHY</name>
<proteinExistence type="predicted"/>
<accession>A0A4Q9MVC1</accession>
<sequence>MDPSNFHPCYPLYLLHTHLGIRHNVTAHSQFVGRPLVYRHHRILDPANSSAFAREDRRAARMLNCPPTQLAGRAVALPTLAPVHRSWPSAPRLFLALPSVGYRFLFLPRGLGLGSLSNVHTFPACGHWSSEHMVFRQELMRPLFPTMRTRWTTGRCGSPSVSFLLPRLVPEHRSPLSPFLAFLPSPDFAHLRLAHRPLACISIAAAPCRSVNIPKRVVSPSRSWPPFSSGFDFMPPQSQLVVQRGSTSYAPLSFTNNYYAGRRRISPSPPFPQHARD</sequence>
<dbReference type="EMBL" id="ML143397">
    <property type="protein sequence ID" value="TBU31859.1"/>
    <property type="molecule type" value="Genomic_DNA"/>
</dbReference>
<gene>
    <name evidence="1" type="ORF">BD311DRAFT_751764</name>
</gene>